<dbReference type="EMBL" id="CATQJA010000034">
    <property type="protein sequence ID" value="CAJ0557536.1"/>
    <property type="molecule type" value="Genomic_DNA"/>
</dbReference>
<dbReference type="AlphaFoldDB" id="A0AA36C4B7"/>
<dbReference type="SUPFAM" id="SSF53850">
    <property type="entry name" value="Periplasmic binding protein-like II"/>
    <property type="match status" value="1"/>
</dbReference>
<evidence type="ECO:0000256" key="2">
    <source>
        <dbReference type="ARBA" id="ARBA00023015"/>
    </source>
</evidence>
<dbReference type="Pfam" id="PF03466">
    <property type="entry name" value="LysR_substrate"/>
    <property type="match status" value="1"/>
</dbReference>
<keyword evidence="2" id="KW-0805">Transcription regulation</keyword>
<dbReference type="PRINTS" id="PR00039">
    <property type="entry name" value="HTHLYSR"/>
</dbReference>
<reference evidence="6" key="1">
    <citation type="submission" date="2023-06" db="EMBL/GenBank/DDBJ databases">
        <authorList>
            <person name="Delattre M."/>
        </authorList>
    </citation>
    <scope>NUCLEOTIDE SEQUENCE</scope>
    <source>
        <strain evidence="6">AF72</strain>
    </source>
</reference>
<keyword evidence="3" id="KW-0238">DNA-binding</keyword>
<gene>
    <name evidence="6" type="ORF">MSPICULIGERA_LOCUS294</name>
</gene>
<dbReference type="Gene3D" id="3.40.190.10">
    <property type="entry name" value="Periplasmic binding protein-like II"/>
    <property type="match status" value="2"/>
</dbReference>
<dbReference type="GO" id="GO:0003677">
    <property type="term" value="F:DNA binding"/>
    <property type="evidence" value="ECO:0007669"/>
    <property type="project" value="UniProtKB-KW"/>
</dbReference>
<keyword evidence="4" id="KW-0804">Transcription</keyword>
<dbReference type="InterPro" id="IPR050389">
    <property type="entry name" value="LysR-type_TF"/>
</dbReference>
<dbReference type="Pfam" id="PF00126">
    <property type="entry name" value="HTH_1"/>
    <property type="match status" value="1"/>
</dbReference>
<dbReference type="SUPFAM" id="SSF46785">
    <property type="entry name" value="Winged helix' DNA-binding domain"/>
    <property type="match status" value="1"/>
</dbReference>
<dbReference type="InterPro" id="IPR037402">
    <property type="entry name" value="YidZ_PBP2"/>
</dbReference>
<evidence type="ECO:0000256" key="1">
    <source>
        <dbReference type="ARBA" id="ARBA00009437"/>
    </source>
</evidence>
<evidence type="ECO:0000259" key="5">
    <source>
        <dbReference type="PROSITE" id="PS50931"/>
    </source>
</evidence>
<evidence type="ECO:0000256" key="4">
    <source>
        <dbReference type="ARBA" id="ARBA00023163"/>
    </source>
</evidence>
<dbReference type="InterPro" id="IPR036388">
    <property type="entry name" value="WH-like_DNA-bd_sf"/>
</dbReference>
<dbReference type="PANTHER" id="PTHR30118">
    <property type="entry name" value="HTH-TYPE TRANSCRIPTIONAL REGULATOR LEUO-RELATED"/>
    <property type="match status" value="1"/>
</dbReference>
<accession>A0AA36C4B7</accession>
<organism evidence="6 7">
    <name type="scientific">Mesorhabditis spiculigera</name>
    <dbReference type="NCBI Taxonomy" id="96644"/>
    <lineage>
        <taxon>Eukaryota</taxon>
        <taxon>Metazoa</taxon>
        <taxon>Ecdysozoa</taxon>
        <taxon>Nematoda</taxon>
        <taxon>Chromadorea</taxon>
        <taxon>Rhabditida</taxon>
        <taxon>Rhabditina</taxon>
        <taxon>Rhabditomorpha</taxon>
        <taxon>Rhabditoidea</taxon>
        <taxon>Rhabditidae</taxon>
        <taxon>Mesorhabditinae</taxon>
        <taxon>Mesorhabditis</taxon>
    </lineage>
</organism>
<proteinExistence type="inferred from homology"/>
<dbReference type="Proteomes" id="UP001177023">
    <property type="component" value="Unassembled WGS sequence"/>
</dbReference>
<dbReference type="InterPro" id="IPR036390">
    <property type="entry name" value="WH_DNA-bd_sf"/>
</dbReference>
<name>A0AA36C4B7_9BILA</name>
<dbReference type="InterPro" id="IPR005119">
    <property type="entry name" value="LysR_subst-bd"/>
</dbReference>
<keyword evidence="7" id="KW-1185">Reference proteome</keyword>
<dbReference type="CDD" id="cd08417">
    <property type="entry name" value="PBP2_Nitroaromatics_like"/>
    <property type="match status" value="1"/>
</dbReference>
<evidence type="ECO:0000313" key="6">
    <source>
        <dbReference type="EMBL" id="CAJ0557536.1"/>
    </source>
</evidence>
<protein>
    <recommendedName>
        <fullName evidence="5">HTH lysR-type domain-containing protein</fullName>
    </recommendedName>
</protein>
<comment type="caution">
    <text evidence="6">The sequence shown here is derived from an EMBL/GenBank/DDBJ whole genome shotgun (WGS) entry which is preliminary data.</text>
</comment>
<dbReference type="PROSITE" id="PS50931">
    <property type="entry name" value="HTH_LYSR"/>
    <property type="match status" value="1"/>
</dbReference>
<evidence type="ECO:0000256" key="3">
    <source>
        <dbReference type="ARBA" id="ARBA00023125"/>
    </source>
</evidence>
<evidence type="ECO:0000313" key="7">
    <source>
        <dbReference type="Proteomes" id="UP001177023"/>
    </source>
</evidence>
<feature type="domain" description="HTH lysR-type" evidence="5">
    <location>
        <begin position="7"/>
        <end position="64"/>
    </location>
</feature>
<dbReference type="Gene3D" id="1.10.10.10">
    <property type="entry name" value="Winged helix-like DNA-binding domain superfamily/Winged helix DNA-binding domain"/>
    <property type="match status" value="1"/>
</dbReference>
<feature type="non-terminal residue" evidence="6">
    <location>
        <position position="310"/>
    </location>
</feature>
<comment type="similarity">
    <text evidence="1">Belongs to the LysR transcriptional regulatory family.</text>
</comment>
<sequence length="310" mass="34742">MVDIRKFDLNLLPVLEALLIHQNVSRAADDLDMSQSAVSAALGRLRVLLGDDLLVRTGRGMRPTTRALELKATVSLVLDQVRDELMSSESFNPAESTRSITLGLSEVGCFVLGARIIKRVRTEAPNIQFKLTTLSTEVVEDALERGSTDLALGPFECHRSTVFQRRLYERHYVCLAAKGSTFCHEKMTLAQFAQAPQLVVKSPSRVHEIISQELAERGHTSANTMEIPSFLHAPMMLETGEFISVVPGQLADVFNTHWDLQIVDVPMDLPLRTIRLFWHRRSNTDHAIRWLRNMIVDELTSEISSLSGNI</sequence>
<dbReference type="PANTHER" id="PTHR30118:SF15">
    <property type="entry name" value="TRANSCRIPTIONAL REGULATORY PROTEIN"/>
    <property type="match status" value="1"/>
</dbReference>
<dbReference type="InterPro" id="IPR000847">
    <property type="entry name" value="LysR_HTH_N"/>
</dbReference>
<dbReference type="GO" id="GO:0003700">
    <property type="term" value="F:DNA-binding transcription factor activity"/>
    <property type="evidence" value="ECO:0007669"/>
    <property type="project" value="InterPro"/>
</dbReference>